<evidence type="ECO:0000256" key="1">
    <source>
        <dbReference type="SAM" id="SignalP"/>
    </source>
</evidence>
<keyword evidence="1" id="KW-0732">Signal</keyword>
<feature type="chain" id="PRO_5017481728" evidence="1">
    <location>
        <begin position="20"/>
        <end position="179"/>
    </location>
</feature>
<accession>A0A3A8PQF4</accession>
<reference evidence="3" key="1">
    <citation type="submission" date="2018-09" db="EMBL/GenBank/DDBJ databases">
        <authorList>
            <person name="Livingstone P.G."/>
            <person name="Whitworth D.E."/>
        </authorList>
    </citation>
    <scope>NUCLEOTIDE SEQUENCE [LARGE SCALE GENOMIC DNA]</scope>
    <source>
        <strain evidence="3">CA051B</strain>
    </source>
</reference>
<evidence type="ECO:0000313" key="2">
    <source>
        <dbReference type="EMBL" id="RKH57320.1"/>
    </source>
</evidence>
<organism evidence="2 3">
    <name type="scientific">Corallococcus llansteffanensis</name>
    <dbReference type="NCBI Taxonomy" id="2316731"/>
    <lineage>
        <taxon>Bacteria</taxon>
        <taxon>Pseudomonadati</taxon>
        <taxon>Myxococcota</taxon>
        <taxon>Myxococcia</taxon>
        <taxon>Myxococcales</taxon>
        <taxon>Cystobacterineae</taxon>
        <taxon>Myxococcaceae</taxon>
        <taxon>Corallococcus</taxon>
    </lineage>
</organism>
<gene>
    <name evidence="2" type="ORF">D7V93_18595</name>
</gene>
<dbReference type="PROSITE" id="PS51257">
    <property type="entry name" value="PROKAR_LIPOPROTEIN"/>
    <property type="match status" value="1"/>
</dbReference>
<keyword evidence="3" id="KW-1185">Reference proteome</keyword>
<evidence type="ECO:0000313" key="3">
    <source>
        <dbReference type="Proteomes" id="UP000272888"/>
    </source>
</evidence>
<dbReference type="Proteomes" id="UP000272888">
    <property type="component" value="Unassembled WGS sequence"/>
</dbReference>
<proteinExistence type="predicted"/>
<feature type="signal peptide" evidence="1">
    <location>
        <begin position="1"/>
        <end position="19"/>
    </location>
</feature>
<dbReference type="AlphaFoldDB" id="A0A3A8PQF4"/>
<sequence>MRLFLSWLLLTLALLTATGCPLDIQVREEADGGCSGSECTRSCASDRDCPDGQRCHELYEQCEPGPRLTESCSDSVSCPTFARCLGGRCSQGCARGCPASYQCAPDGPCVESCDGLPPPATLGNYCASSLECGRCGFCVDLGGGKQCHQPCRSDAECPGGASGACAVIAGGSLRACRLP</sequence>
<name>A0A3A8PQF4_9BACT</name>
<dbReference type="EMBL" id="RAWB01000184">
    <property type="protein sequence ID" value="RKH57320.1"/>
    <property type="molecule type" value="Genomic_DNA"/>
</dbReference>
<comment type="caution">
    <text evidence="2">The sequence shown here is derived from an EMBL/GenBank/DDBJ whole genome shotgun (WGS) entry which is preliminary data.</text>
</comment>
<protein>
    <submittedName>
        <fullName evidence="2">Latent transforming growth factor beta-binding protein</fullName>
    </submittedName>
</protein>